<protein>
    <submittedName>
        <fullName evidence="1">Uncharacterized protein</fullName>
    </submittedName>
</protein>
<evidence type="ECO:0000313" key="1">
    <source>
        <dbReference type="EMBL" id="REA57870.1"/>
    </source>
</evidence>
<name>A0A3D8Y5I0_9BACT</name>
<dbReference type="OrthoDB" id="963412at2"/>
<evidence type="ECO:0000313" key="2">
    <source>
        <dbReference type="Proteomes" id="UP000256373"/>
    </source>
</evidence>
<dbReference type="RefSeq" id="WP_115833169.1">
    <property type="nucleotide sequence ID" value="NZ_QNUL01000024.1"/>
</dbReference>
<organism evidence="1 2">
    <name type="scientific">Dyadobacter luteus</name>
    <dbReference type="NCBI Taxonomy" id="2259619"/>
    <lineage>
        <taxon>Bacteria</taxon>
        <taxon>Pseudomonadati</taxon>
        <taxon>Bacteroidota</taxon>
        <taxon>Cytophagia</taxon>
        <taxon>Cytophagales</taxon>
        <taxon>Spirosomataceae</taxon>
        <taxon>Dyadobacter</taxon>
    </lineage>
</organism>
<reference evidence="1 2" key="1">
    <citation type="submission" date="2018-07" db="EMBL/GenBank/DDBJ databases">
        <title>Dyadobacter roseus sp. nov., isolated from rose rhizosphere soil.</title>
        <authorList>
            <person name="Chen L."/>
        </authorList>
    </citation>
    <scope>NUCLEOTIDE SEQUENCE [LARGE SCALE GENOMIC DNA]</scope>
    <source>
        <strain evidence="1 2">RS19</strain>
    </source>
</reference>
<keyword evidence="2" id="KW-1185">Reference proteome</keyword>
<dbReference type="Proteomes" id="UP000256373">
    <property type="component" value="Unassembled WGS sequence"/>
</dbReference>
<comment type="caution">
    <text evidence="1">The sequence shown here is derived from an EMBL/GenBank/DDBJ whole genome shotgun (WGS) entry which is preliminary data.</text>
</comment>
<sequence length="76" mass="8776">MKTFRIKILNDETEGHVRQLLAELEANGSIQLTEDQWEPTPDRGKDVTENQAQEMIEEAELGPYYSEKEAKDILKI</sequence>
<accession>A0A3D8Y5I0</accession>
<gene>
    <name evidence="1" type="ORF">DSL64_22350</name>
</gene>
<dbReference type="EMBL" id="QNUL01000024">
    <property type="protein sequence ID" value="REA57870.1"/>
    <property type="molecule type" value="Genomic_DNA"/>
</dbReference>
<dbReference type="AlphaFoldDB" id="A0A3D8Y5I0"/>
<proteinExistence type="predicted"/>